<dbReference type="EMBL" id="JAUIZM010000001">
    <property type="protein sequence ID" value="KAK1405108.1"/>
    <property type="molecule type" value="Genomic_DNA"/>
</dbReference>
<dbReference type="Gene3D" id="3.80.10.10">
    <property type="entry name" value="Ribonuclease Inhibitor"/>
    <property type="match status" value="1"/>
</dbReference>
<sequence>MKKKTDPQWKDLNPFLLCTIFSHLSLQDQLSCVPFVCHSWLSALLHSLFHHPNLDLSSLQNLDDQDAQLRQRQLSRYTHLLKLAIKHCKNWVSIYLPSRNMLDFGTLMYVAEHTPSISRVVVPCDASVDVYPIFMAVMYWKNLRAFHAPFRGFQFVMQLADYCKNIVELGLHGQFSVRDVSCIIEGFPGLKLLDMEGKDMRKDYVTFKEFRLQILEKASGINSLKMFMHCMRIRIKKPCEQCALVRFEG</sequence>
<gene>
    <name evidence="1" type="ORF">POM88_004713</name>
</gene>
<protein>
    <recommendedName>
        <fullName evidence="3">F-box domain-containing protein</fullName>
    </recommendedName>
</protein>
<evidence type="ECO:0000313" key="2">
    <source>
        <dbReference type="Proteomes" id="UP001237642"/>
    </source>
</evidence>
<dbReference type="InterPro" id="IPR032675">
    <property type="entry name" value="LRR_dom_sf"/>
</dbReference>
<reference evidence="1" key="2">
    <citation type="submission" date="2023-05" db="EMBL/GenBank/DDBJ databases">
        <authorList>
            <person name="Schelkunov M.I."/>
        </authorList>
    </citation>
    <scope>NUCLEOTIDE SEQUENCE</scope>
    <source>
        <strain evidence="1">Hsosn_3</strain>
        <tissue evidence="1">Leaf</tissue>
    </source>
</reference>
<proteinExistence type="predicted"/>
<reference evidence="1" key="1">
    <citation type="submission" date="2023-02" db="EMBL/GenBank/DDBJ databases">
        <title>Genome of toxic invasive species Heracleum sosnowskyi carries increased number of genes despite the absence of recent whole-genome duplications.</title>
        <authorList>
            <person name="Schelkunov M."/>
            <person name="Shtratnikova V."/>
            <person name="Makarenko M."/>
            <person name="Klepikova A."/>
            <person name="Omelchenko D."/>
            <person name="Novikova G."/>
            <person name="Obukhova E."/>
            <person name="Bogdanov V."/>
            <person name="Penin A."/>
            <person name="Logacheva M."/>
        </authorList>
    </citation>
    <scope>NUCLEOTIDE SEQUENCE</scope>
    <source>
        <strain evidence="1">Hsosn_3</strain>
        <tissue evidence="1">Leaf</tissue>
    </source>
</reference>
<dbReference type="Proteomes" id="UP001237642">
    <property type="component" value="Unassembled WGS sequence"/>
</dbReference>
<evidence type="ECO:0008006" key="3">
    <source>
        <dbReference type="Google" id="ProtNLM"/>
    </source>
</evidence>
<organism evidence="1 2">
    <name type="scientific">Heracleum sosnowskyi</name>
    <dbReference type="NCBI Taxonomy" id="360622"/>
    <lineage>
        <taxon>Eukaryota</taxon>
        <taxon>Viridiplantae</taxon>
        <taxon>Streptophyta</taxon>
        <taxon>Embryophyta</taxon>
        <taxon>Tracheophyta</taxon>
        <taxon>Spermatophyta</taxon>
        <taxon>Magnoliopsida</taxon>
        <taxon>eudicotyledons</taxon>
        <taxon>Gunneridae</taxon>
        <taxon>Pentapetalae</taxon>
        <taxon>asterids</taxon>
        <taxon>campanulids</taxon>
        <taxon>Apiales</taxon>
        <taxon>Apiaceae</taxon>
        <taxon>Apioideae</taxon>
        <taxon>apioid superclade</taxon>
        <taxon>Tordylieae</taxon>
        <taxon>Tordyliinae</taxon>
        <taxon>Heracleum</taxon>
    </lineage>
</organism>
<evidence type="ECO:0000313" key="1">
    <source>
        <dbReference type="EMBL" id="KAK1405108.1"/>
    </source>
</evidence>
<name>A0AAD8NEP0_9APIA</name>
<comment type="caution">
    <text evidence="1">The sequence shown here is derived from an EMBL/GenBank/DDBJ whole genome shotgun (WGS) entry which is preliminary data.</text>
</comment>
<dbReference type="AlphaFoldDB" id="A0AAD8NEP0"/>
<accession>A0AAD8NEP0</accession>
<keyword evidence="2" id="KW-1185">Reference proteome</keyword>